<keyword evidence="2" id="KW-1185">Reference proteome</keyword>
<gene>
    <name evidence="1" type="ORF">DSM00_2776</name>
</gene>
<proteinExistence type="predicted"/>
<organism evidence="1 2">
    <name type="scientific">Leeuwenhoekiella aequorea</name>
    <dbReference type="NCBI Taxonomy" id="283736"/>
    <lineage>
        <taxon>Bacteria</taxon>
        <taxon>Pseudomonadati</taxon>
        <taxon>Bacteroidota</taxon>
        <taxon>Flavobacteriia</taxon>
        <taxon>Flavobacteriales</taxon>
        <taxon>Flavobacteriaceae</taxon>
        <taxon>Leeuwenhoekiella</taxon>
    </lineage>
</organism>
<dbReference type="EMBL" id="QOVM01000007">
    <property type="protein sequence ID" value="RXG20672.1"/>
    <property type="molecule type" value="Genomic_DNA"/>
</dbReference>
<protein>
    <submittedName>
        <fullName evidence="1">Uncharacterized protein</fullName>
    </submittedName>
</protein>
<accession>A0A4V1KQ99</accession>
<comment type="caution">
    <text evidence="1">The sequence shown here is derived from an EMBL/GenBank/DDBJ whole genome shotgun (WGS) entry which is preliminary data.</text>
</comment>
<dbReference type="AlphaFoldDB" id="A0A4V1KQ99"/>
<dbReference type="Proteomes" id="UP000289238">
    <property type="component" value="Unassembled WGS sequence"/>
</dbReference>
<name>A0A4V1KQ99_9FLAO</name>
<sequence length="217" mass="25577">MRKTTFIILITMIFNSVNGKNLSGTWLMIKDGATYGKPMFIEFKNDQILHYDISEQSKNGALEKKLVYSEKFSETKNEFVNENRIRLYRMGKTHTVISETEFKIENTEFATDYERIEPTKTDLTKTEIEESKFNVEWNNEKIRFVFNKDFSSPTIQEINKRMKREGRKMILENLNGTYFGAIYDNGIREILIPIREISAEKITLYGFPKKPYEITTN</sequence>
<evidence type="ECO:0000313" key="1">
    <source>
        <dbReference type="EMBL" id="RXG20672.1"/>
    </source>
</evidence>
<dbReference type="OrthoDB" id="1451537at2"/>
<reference evidence="1 2" key="1">
    <citation type="submission" date="2018-07" db="EMBL/GenBank/DDBJ databases">
        <title>Leeuwenhoekiella genomics.</title>
        <authorList>
            <person name="Tahon G."/>
            <person name="Willems A."/>
        </authorList>
    </citation>
    <scope>NUCLEOTIDE SEQUENCE [LARGE SCALE GENOMIC DNA]</scope>
    <source>
        <strain evidence="1 2">LMG 22550</strain>
    </source>
</reference>
<dbReference type="RefSeq" id="WP_128758530.1">
    <property type="nucleotide sequence ID" value="NZ_QOVM01000007.1"/>
</dbReference>
<evidence type="ECO:0000313" key="2">
    <source>
        <dbReference type="Proteomes" id="UP000289238"/>
    </source>
</evidence>